<accession>A0A0F5K4Y6</accession>
<sequence>MKEAQNSKADNEKIASKPLSYGQSSDATVMPNEMPSRNLFKGRTPFTHLPCAMEQIQFTSMDQPARRWMVRDGCWVLRGRYLMQASAAICGREALSPSR</sequence>
<keyword evidence="3" id="KW-1185">Reference proteome</keyword>
<name>A0A0F5K4Y6_9BURK</name>
<proteinExistence type="predicted"/>
<gene>
    <name evidence="2" type="ORF">WM40_00255</name>
</gene>
<organism evidence="2 3">
    <name type="scientific">Robbsia andropogonis</name>
    <dbReference type="NCBI Taxonomy" id="28092"/>
    <lineage>
        <taxon>Bacteria</taxon>
        <taxon>Pseudomonadati</taxon>
        <taxon>Pseudomonadota</taxon>
        <taxon>Betaproteobacteria</taxon>
        <taxon>Burkholderiales</taxon>
        <taxon>Burkholderiaceae</taxon>
        <taxon>Robbsia</taxon>
    </lineage>
</organism>
<evidence type="ECO:0000313" key="2">
    <source>
        <dbReference type="EMBL" id="KKB65148.1"/>
    </source>
</evidence>
<feature type="region of interest" description="Disordered" evidence="1">
    <location>
        <begin position="1"/>
        <end position="41"/>
    </location>
</feature>
<protein>
    <submittedName>
        <fullName evidence="2">Uncharacterized protein</fullName>
    </submittedName>
</protein>
<dbReference type="Proteomes" id="UP000033618">
    <property type="component" value="Unassembled WGS sequence"/>
</dbReference>
<feature type="compositionally biased region" description="Basic and acidic residues" evidence="1">
    <location>
        <begin position="1"/>
        <end position="15"/>
    </location>
</feature>
<comment type="caution">
    <text evidence="2">The sequence shown here is derived from an EMBL/GenBank/DDBJ whole genome shotgun (WGS) entry which is preliminary data.</text>
</comment>
<dbReference type="STRING" id="28092.WM40_00255"/>
<dbReference type="EMBL" id="LAQU01000001">
    <property type="protein sequence ID" value="KKB65148.1"/>
    <property type="molecule type" value="Genomic_DNA"/>
</dbReference>
<reference evidence="2 3" key="1">
    <citation type="submission" date="2015-03" db="EMBL/GenBank/DDBJ databases">
        <title>Draft Genome Sequence of Burkholderia andropogonis type strain ICMP2807, isolated from Sorghum bicolor.</title>
        <authorList>
            <person name="Lopes-Santos L."/>
            <person name="Castro D.B."/>
            <person name="Ottoboni L.M."/>
            <person name="Park D."/>
            <person name="Weirc B.S."/>
            <person name="Destefano S.A."/>
        </authorList>
    </citation>
    <scope>NUCLEOTIDE SEQUENCE [LARGE SCALE GENOMIC DNA]</scope>
    <source>
        <strain evidence="2 3">ICMP2807</strain>
    </source>
</reference>
<dbReference type="PATRIC" id="fig|28092.6.peg.56"/>
<dbReference type="RefSeq" id="WP_024902672.1">
    <property type="nucleotide sequence ID" value="NZ_CADFGU010000001.1"/>
</dbReference>
<evidence type="ECO:0000313" key="3">
    <source>
        <dbReference type="Proteomes" id="UP000033618"/>
    </source>
</evidence>
<dbReference type="AlphaFoldDB" id="A0A0F5K4Y6"/>
<evidence type="ECO:0000256" key="1">
    <source>
        <dbReference type="SAM" id="MobiDB-lite"/>
    </source>
</evidence>